<feature type="domain" description="Rcc01698-like C-terminal" evidence="3">
    <location>
        <begin position="1050"/>
        <end position="1149"/>
    </location>
</feature>
<accession>A0A6N6VNX1</accession>
<dbReference type="RefSeq" id="WP_152214893.1">
    <property type="nucleotide sequence ID" value="NZ_WESC01000003.1"/>
</dbReference>
<reference evidence="4 5" key="1">
    <citation type="submission" date="2019-09" db="EMBL/GenBank/DDBJ databases">
        <title>Parvibaculum sedimenti sp. nov., isolated from sediment.</title>
        <authorList>
            <person name="Wang Y."/>
        </authorList>
    </citation>
    <scope>NUCLEOTIDE SEQUENCE [LARGE SCALE GENOMIC DNA]</scope>
    <source>
        <strain evidence="4 5">HXT-9</strain>
    </source>
</reference>
<feature type="domain" description="Tip attachment protein J" evidence="2">
    <location>
        <begin position="796"/>
        <end position="960"/>
    </location>
</feature>
<sequence>MATLLLSTAGSALGSTLLPGGLSFLGATVSGAALGGAIGAGLGSYVDQQLFGSTVANSEGPRLSDLQVLSSTEGAPVPRLYGRARLGGQVIWATNYKEHKSTESAGGKGGGGASVTSYSYTVSFAVALCEGPITRIGRVWADGKAMTLEDATWRLHKGDDAQLADPTIEAVEGAGNAPAYRGTAYVVFEDLALADYGNRIPQLSFEVFRSLSDVEEAVRAVTIIPGAGEFVYEPDAVREILSESSSRAVNTHSSEGRSDWTAALDQLQDLCPNVASASLVVSWFGDDLRCGQCTVRPKVETDWKITTPEAWSAGGVARSAAEVLSQVDGKSAFGGTPSDGAVIRAIKDMKARGLRTVFYPFVMMDIPEGNTLTDPWSGAGAQPTYPWRGRITCSPAAGRAGSVDKTAAAAVQVASFFGTAGSSDFHVAGEAVSYSGPDEWSYRRMILHYAHLCAAAGGVDAFLIGSELKGLTQIRSDASIYPAVTALRALAADVAGILGSATKISYAADWSEYAGHDPADGTGDRFFHLDSLWADANIHFVGIDAYAPLTDWRKTSNHLDREVADTIYDIDYLKSRIAGGENYDWYYASDADRAAQIRTPITDGAYGKPWVYRAKDIRSWWANAHYDRPGGVESAAATAWVPEGKPLWFTEIGCPAIDKGTNEPNLFVDAKSSESAVPHFSTGTRDDFIQRCFIEAQTGYWSEAGAHNPVSSVYGGRMLDPADMFFWTWDARPFPVFPERTDLWADGENWQRGHWLNGRLGAVPLGPLVSAIMSEVGFSDFDASGLAGVVEGFVIDRIMSPRQVLEPLMLARFFDAAESEGAIRFRHYGMQAVATLTPERLAVEEASAEAGYRLTRGQETELPLSAKLSFIDGGMEYRQAAVEARRLGVSTQRVSSASLPMVMTAEDAQGVAEIWLQKSWSEREAAALKLPPSLLALDPGDVVELAMPARTARYRLTALTDGERRDAEAVASEASLYGRLAAPRRTRAAAAASSYGVPLAVFLDLPLLTGEEAPYAPRIAVAADPWPGSVALWKNAGAGFALDRAISREATIGRTTSALAPGVTSRWDYSQVLTVALVSGALSSASEGAVLGGANVAAIEAPEGEWEVIQFREAALVAAGTYELSGLLRGQAGTEAAMRSPLAAGARFVLIDAAVSEIGLSDGERGLERTWAWGPASKPIDDASYATAVQAFDGVGLRPLSPVHLRAARDVDGDIAIGWVRRTRIGGDGWAGTDVPLGEEEERYALDILSDGAVVRSFEVTSAAASYTAAMQIADFGSVTFATLSMRVAQVSRAFGRGTAREATLHV</sequence>
<evidence type="ECO:0008006" key="6">
    <source>
        <dbReference type="Google" id="ProtNLM"/>
    </source>
</evidence>
<evidence type="ECO:0000313" key="4">
    <source>
        <dbReference type="EMBL" id="KAB7741590.1"/>
    </source>
</evidence>
<dbReference type="Proteomes" id="UP000468901">
    <property type="component" value="Unassembled WGS sequence"/>
</dbReference>
<dbReference type="Pfam" id="PF13547">
    <property type="entry name" value="GTA_TIM"/>
    <property type="match status" value="1"/>
</dbReference>
<dbReference type="InterPro" id="IPR025195">
    <property type="entry name" value="GTA_TIM_dom"/>
</dbReference>
<dbReference type="Pfam" id="PF23666">
    <property type="entry name" value="Rcc01698_C"/>
    <property type="match status" value="1"/>
</dbReference>
<dbReference type="Gene3D" id="3.20.20.80">
    <property type="entry name" value="Glycosidases"/>
    <property type="match status" value="1"/>
</dbReference>
<dbReference type="EMBL" id="WESC01000003">
    <property type="protein sequence ID" value="KAB7741590.1"/>
    <property type="molecule type" value="Genomic_DNA"/>
</dbReference>
<dbReference type="CDD" id="cd19607">
    <property type="entry name" value="GTA_TIM-barrel-like"/>
    <property type="match status" value="1"/>
</dbReference>
<protein>
    <recommendedName>
        <fullName evidence="6">Host specificity protein</fullName>
    </recommendedName>
</protein>
<gene>
    <name evidence="4" type="ORF">F2P47_04080</name>
</gene>
<feature type="domain" description="GTA TIM-barrel-like" evidence="1">
    <location>
        <begin position="440"/>
        <end position="738"/>
    </location>
</feature>
<name>A0A6N6VNX1_9HYPH</name>
<evidence type="ECO:0000259" key="2">
    <source>
        <dbReference type="Pfam" id="PF13550"/>
    </source>
</evidence>
<keyword evidence="5" id="KW-1185">Reference proteome</keyword>
<evidence type="ECO:0000259" key="1">
    <source>
        <dbReference type="Pfam" id="PF13547"/>
    </source>
</evidence>
<evidence type="ECO:0000313" key="5">
    <source>
        <dbReference type="Proteomes" id="UP000468901"/>
    </source>
</evidence>
<dbReference type="Pfam" id="PF13550">
    <property type="entry name" value="Phage-tail_3"/>
    <property type="match status" value="1"/>
</dbReference>
<proteinExistence type="predicted"/>
<evidence type="ECO:0000259" key="3">
    <source>
        <dbReference type="Pfam" id="PF23666"/>
    </source>
</evidence>
<comment type="caution">
    <text evidence="4">The sequence shown here is derived from an EMBL/GenBank/DDBJ whole genome shotgun (WGS) entry which is preliminary data.</text>
</comment>
<organism evidence="4 5">
    <name type="scientific">Parvibaculum sedimenti</name>
    <dbReference type="NCBI Taxonomy" id="2608632"/>
    <lineage>
        <taxon>Bacteria</taxon>
        <taxon>Pseudomonadati</taxon>
        <taxon>Pseudomonadota</taxon>
        <taxon>Alphaproteobacteria</taxon>
        <taxon>Hyphomicrobiales</taxon>
        <taxon>Parvibaculaceae</taxon>
        <taxon>Parvibaculum</taxon>
    </lineage>
</organism>
<dbReference type="InterPro" id="IPR032876">
    <property type="entry name" value="J_dom"/>
</dbReference>
<dbReference type="InterPro" id="IPR056490">
    <property type="entry name" value="Rcc01698_C"/>
</dbReference>